<accession>A0A0A2JVD2</accession>
<dbReference type="HOGENOM" id="CLU_102243_0_0_1"/>
<dbReference type="VEuPathDB" id="FungiDB:PEXP_050530"/>
<dbReference type="Proteomes" id="UP000030143">
    <property type="component" value="Unassembled WGS sequence"/>
</dbReference>
<gene>
    <name evidence="1" type="ORF">PEX2_077520</name>
</gene>
<protein>
    <submittedName>
        <fullName evidence="1">Uncharacterized protein</fullName>
    </submittedName>
</protein>
<dbReference type="InterPro" id="IPR046670">
    <property type="entry name" value="DUF6540"/>
</dbReference>
<evidence type="ECO:0000313" key="2">
    <source>
        <dbReference type="Proteomes" id="UP000030143"/>
    </source>
</evidence>
<dbReference type="PhylomeDB" id="A0A0A2JVD2"/>
<organism evidence="1 2">
    <name type="scientific">Penicillium expansum</name>
    <name type="common">Blue mold rot fungus</name>
    <dbReference type="NCBI Taxonomy" id="27334"/>
    <lineage>
        <taxon>Eukaryota</taxon>
        <taxon>Fungi</taxon>
        <taxon>Dikarya</taxon>
        <taxon>Ascomycota</taxon>
        <taxon>Pezizomycotina</taxon>
        <taxon>Eurotiomycetes</taxon>
        <taxon>Eurotiomycetidae</taxon>
        <taxon>Eurotiales</taxon>
        <taxon>Aspergillaceae</taxon>
        <taxon>Penicillium</taxon>
    </lineage>
</organism>
<proteinExistence type="predicted"/>
<evidence type="ECO:0000313" key="1">
    <source>
        <dbReference type="EMBL" id="KGO56145.1"/>
    </source>
</evidence>
<keyword evidence="2" id="KW-1185">Reference proteome</keyword>
<reference evidence="1 2" key="1">
    <citation type="journal article" date="2015" name="Mol. Plant Microbe Interact.">
        <title>Genome, transcriptome, and functional analyses of Penicillium expansum provide new insights into secondary metabolism and pathogenicity.</title>
        <authorList>
            <person name="Ballester A.R."/>
            <person name="Marcet-Houben M."/>
            <person name="Levin E."/>
            <person name="Sela N."/>
            <person name="Selma-Lazaro C."/>
            <person name="Carmona L."/>
            <person name="Wisniewski M."/>
            <person name="Droby S."/>
            <person name="Gonzalez-Candelas L."/>
            <person name="Gabaldon T."/>
        </authorList>
    </citation>
    <scope>NUCLEOTIDE SEQUENCE [LARGE SCALE GENOMIC DNA]</scope>
    <source>
        <strain evidence="1 2">MD-8</strain>
    </source>
</reference>
<dbReference type="EMBL" id="JQFZ01000170">
    <property type="protein sequence ID" value="KGO56145.1"/>
    <property type="molecule type" value="Genomic_DNA"/>
</dbReference>
<dbReference type="AlphaFoldDB" id="A0A0A2JVD2"/>
<dbReference type="Pfam" id="PF20174">
    <property type="entry name" value="DUF6540"/>
    <property type="match status" value="1"/>
</dbReference>
<name>A0A0A2JVD2_PENEN</name>
<dbReference type="GeneID" id="27680442"/>
<comment type="caution">
    <text evidence="1">The sequence shown here is derived from an EMBL/GenBank/DDBJ whole genome shotgun (WGS) entry which is preliminary data.</text>
</comment>
<sequence length="204" mass="23367">MNFNQFDYLQQVTKQTMTDFPPPGTTIKTRGFREVCEVDGRTYFRKRGAREWTEDTSNPEELKPPVENPHLYLYLVQEEQAPGEPNYWALFLADENEPDYGYVYQVTGDAEDMKYDPSAEKINVVDAGLTSNVYTLAVVSQEQARAARLVKQAAEEVLPPQAENRKSVTENCQGWTVRVIKRLVKEKIVMPQKLELARSLMQGV</sequence>
<dbReference type="RefSeq" id="XP_016597940.1">
    <property type="nucleotide sequence ID" value="XM_016745022.1"/>
</dbReference>
<dbReference type="OrthoDB" id="4342612at2759"/>